<dbReference type="InterPro" id="IPR045518">
    <property type="entry name" value="2EXR"/>
</dbReference>
<sequence length="408" mass="47727">MATEFTKFPDLPLELRRKIWGFCATQGRVMELDCPNRRILDMQCVMGWSSHANALQPAFSLACREAREAALWEGGYLSNLYKLWEAKGFEQEPTWYDPFVLENPWFCPKEDTVHLNWDEDHADFCQITDCDNPIPILIAYAKVARGGSFMAGLVQPFEKEYTYFGGHPWSKNLGKNLSLIENLNDFKVCLSVITIHATAKQAVNARLFGSLATPVQLVETSDRETIRRMYELWFTTFFHDVKLKDSEPEELFEEMILTPDDFEARICRWQEEVERLWLWHKWIAKYKEGTLDEIDSPRSVWTGPDFDCLGRLVTGLHPENIWLPKHDFNKSHPWVQAIVDGMPRFHPVIMFRFCEAKCHTQGVLPLDYPEADKDHDFNYYAGRDVTYLDPYKDVFIRCPAYHMNAQHY</sequence>
<dbReference type="OrthoDB" id="3439380at2759"/>
<dbReference type="OMA" id="HLNWTRM"/>
<dbReference type="RefSeq" id="XP_001550419.1">
    <property type="nucleotide sequence ID" value="XM_001550369.2"/>
</dbReference>
<dbReference type="PANTHER" id="PTHR35910">
    <property type="entry name" value="2EXR DOMAIN-CONTAINING PROTEIN"/>
    <property type="match status" value="1"/>
</dbReference>
<dbReference type="VEuPathDB" id="FungiDB:Bcin11g02390"/>
<dbReference type="KEGG" id="bfu:BCIN_11g02390"/>
<evidence type="ECO:0000259" key="1">
    <source>
        <dbReference type="Pfam" id="PF20150"/>
    </source>
</evidence>
<dbReference type="EMBL" id="CP009815">
    <property type="protein sequence ID" value="ATZ54927.1"/>
    <property type="molecule type" value="Genomic_DNA"/>
</dbReference>
<reference evidence="2 3" key="3">
    <citation type="journal article" date="2017" name="Mol. Plant Pathol.">
        <title>A gapless genome sequence of the fungus Botrytis cinerea.</title>
        <authorList>
            <person name="Van Kan J.A."/>
            <person name="Stassen J.H."/>
            <person name="Mosbach A."/>
            <person name="Van Der Lee T.A."/>
            <person name="Faino L."/>
            <person name="Farmer A.D."/>
            <person name="Papasotiriou D.G."/>
            <person name="Zhou S."/>
            <person name="Seidl M.F."/>
            <person name="Cottam E."/>
            <person name="Edel D."/>
            <person name="Hahn M."/>
            <person name="Schwartz D.C."/>
            <person name="Dietrich R.A."/>
            <person name="Widdison S."/>
            <person name="Scalliet G."/>
        </authorList>
    </citation>
    <scope>NUCLEOTIDE SEQUENCE [LARGE SCALE GENOMIC DNA]</scope>
    <source>
        <strain evidence="2 3">B05.10</strain>
    </source>
</reference>
<protein>
    <recommendedName>
        <fullName evidence="1">2EXR domain-containing protein</fullName>
    </recommendedName>
</protein>
<keyword evidence="3" id="KW-1185">Reference proteome</keyword>
<dbReference type="PANTHER" id="PTHR35910:SF1">
    <property type="entry name" value="2EXR DOMAIN-CONTAINING PROTEIN"/>
    <property type="match status" value="1"/>
</dbReference>
<dbReference type="Proteomes" id="UP000001798">
    <property type="component" value="Chromosome 11"/>
</dbReference>
<organism evidence="2 3">
    <name type="scientific">Botryotinia fuckeliana (strain B05.10)</name>
    <name type="common">Noble rot fungus</name>
    <name type="synonym">Botrytis cinerea</name>
    <dbReference type="NCBI Taxonomy" id="332648"/>
    <lineage>
        <taxon>Eukaryota</taxon>
        <taxon>Fungi</taxon>
        <taxon>Dikarya</taxon>
        <taxon>Ascomycota</taxon>
        <taxon>Pezizomycotina</taxon>
        <taxon>Leotiomycetes</taxon>
        <taxon>Helotiales</taxon>
        <taxon>Sclerotiniaceae</taxon>
        <taxon>Botrytis</taxon>
    </lineage>
</organism>
<reference evidence="2 3" key="2">
    <citation type="journal article" date="2012" name="Eukaryot. Cell">
        <title>Genome update of Botrytis cinerea strains B05.10 and T4.</title>
        <authorList>
            <person name="Staats M."/>
            <person name="van Kan J.A."/>
        </authorList>
    </citation>
    <scope>NUCLEOTIDE SEQUENCE [LARGE SCALE GENOMIC DNA]</scope>
    <source>
        <strain evidence="2 3">B05.10</strain>
    </source>
</reference>
<dbReference type="Pfam" id="PF20150">
    <property type="entry name" value="2EXR"/>
    <property type="match status" value="1"/>
</dbReference>
<evidence type="ECO:0000313" key="3">
    <source>
        <dbReference type="Proteomes" id="UP000001798"/>
    </source>
</evidence>
<accession>A0A384JXD9</accession>
<reference evidence="2 3" key="1">
    <citation type="journal article" date="2011" name="PLoS Genet.">
        <title>Genomic analysis of the necrotrophic fungal pathogens Sclerotinia sclerotiorum and Botrytis cinerea.</title>
        <authorList>
            <person name="Amselem J."/>
            <person name="Cuomo C.A."/>
            <person name="van Kan J.A."/>
            <person name="Viaud M."/>
            <person name="Benito E.P."/>
            <person name="Couloux A."/>
            <person name="Coutinho P.M."/>
            <person name="de Vries R.P."/>
            <person name="Dyer P.S."/>
            <person name="Fillinger S."/>
            <person name="Fournier E."/>
            <person name="Gout L."/>
            <person name="Hahn M."/>
            <person name="Kohn L."/>
            <person name="Lapalu N."/>
            <person name="Plummer K.M."/>
            <person name="Pradier J.M."/>
            <person name="Quevillon E."/>
            <person name="Sharon A."/>
            <person name="Simon A."/>
            <person name="ten Have A."/>
            <person name="Tudzynski B."/>
            <person name="Tudzynski P."/>
            <person name="Wincker P."/>
            <person name="Andrew M."/>
            <person name="Anthouard V."/>
            <person name="Beever R.E."/>
            <person name="Beffa R."/>
            <person name="Benoit I."/>
            <person name="Bouzid O."/>
            <person name="Brault B."/>
            <person name="Chen Z."/>
            <person name="Choquer M."/>
            <person name="Collemare J."/>
            <person name="Cotton P."/>
            <person name="Danchin E.G."/>
            <person name="Da Silva C."/>
            <person name="Gautier A."/>
            <person name="Giraud C."/>
            <person name="Giraud T."/>
            <person name="Gonzalez C."/>
            <person name="Grossetete S."/>
            <person name="Guldener U."/>
            <person name="Henrissat B."/>
            <person name="Howlett B.J."/>
            <person name="Kodira C."/>
            <person name="Kretschmer M."/>
            <person name="Lappartient A."/>
            <person name="Leroch M."/>
            <person name="Levis C."/>
            <person name="Mauceli E."/>
            <person name="Neuveglise C."/>
            <person name="Oeser B."/>
            <person name="Pearson M."/>
            <person name="Poulain J."/>
            <person name="Poussereau N."/>
            <person name="Quesneville H."/>
            <person name="Rascle C."/>
            <person name="Schumacher J."/>
            <person name="Segurens B."/>
            <person name="Sexton A."/>
            <person name="Silva E."/>
            <person name="Sirven C."/>
            <person name="Soanes D.M."/>
            <person name="Talbot N.J."/>
            <person name="Templeton M."/>
            <person name="Yandava C."/>
            <person name="Yarden O."/>
            <person name="Zeng Q."/>
            <person name="Rollins J.A."/>
            <person name="Lebrun M.H."/>
            <person name="Dickman M."/>
        </authorList>
    </citation>
    <scope>NUCLEOTIDE SEQUENCE [LARGE SCALE GENOMIC DNA]</scope>
    <source>
        <strain evidence="2 3">B05.10</strain>
    </source>
</reference>
<name>A0A384JXD9_BOTFB</name>
<proteinExistence type="predicted"/>
<feature type="domain" description="2EXR" evidence="1">
    <location>
        <begin position="5"/>
        <end position="112"/>
    </location>
</feature>
<gene>
    <name evidence="2" type="ORF">BCIN_11g02390</name>
</gene>
<dbReference type="GeneID" id="5430901"/>
<dbReference type="AlphaFoldDB" id="A0A384JXD9"/>
<evidence type="ECO:0000313" key="2">
    <source>
        <dbReference type="EMBL" id="ATZ54927.1"/>
    </source>
</evidence>